<reference evidence="2" key="1">
    <citation type="submission" date="2016-10" db="EMBL/GenBank/DDBJ databases">
        <authorList>
            <person name="Varghese N."/>
            <person name="Submissions S."/>
        </authorList>
    </citation>
    <scope>NUCLEOTIDE SEQUENCE [LARGE SCALE GENOMIC DNA]</scope>
    <source>
        <strain evidence="2">CGMCC 1.9227</strain>
    </source>
</reference>
<name>A0A1I2DQE7_9FLAO</name>
<proteinExistence type="predicted"/>
<sequence>MKVNKRDLKIFALGIFSLFIFQSIYDWKQIKKDIISGWNAGYRAE</sequence>
<keyword evidence="2" id="KW-1185">Reference proteome</keyword>
<dbReference type="AlphaFoldDB" id="A0A1I2DQE7"/>
<dbReference type="STRING" id="935223.SAMN04488131_104148"/>
<evidence type="ECO:0000313" key="2">
    <source>
        <dbReference type="Proteomes" id="UP000198596"/>
    </source>
</evidence>
<evidence type="ECO:0000313" key="1">
    <source>
        <dbReference type="EMBL" id="SFE82533.1"/>
    </source>
</evidence>
<accession>A0A1I2DQE7</accession>
<dbReference type="EMBL" id="FONQ01000004">
    <property type="protein sequence ID" value="SFE82533.1"/>
    <property type="molecule type" value="Genomic_DNA"/>
</dbReference>
<organism evidence="1 2">
    <name type="scientific">Flavobacterium xueshanense</name>
    <dbReference type="NCBI Taxonomy" id="935223"/>
    <lineage>
        <taxon>Bacteria</taxon>
        <taxon>Pseudomonadati</taxon>
        <taxon>Bacteroidota</taxon>
        <taxon>Flavobacteriia</taxon>
        <taxon>Flavobacteriales</taxon>
        <taxon>Flavobacteriaceae</taxon>
        <taxon>Flavobacterium</taxon>
    </lineage>
</organism>
<protein>
    <submittedName>
        <fullName evidence="1">Uncharacterized protein</fullName>
    </submittedName>
</protein>
<dbReference type="Proteomes" id="UP000198596">
    <property type="component" value="Unassembled WGS sequence"/>
</dbReference>
<dbReference type="RefSeq" id="WP_167547424.1">
    <property type="nucleotide sequence ID" value="NZ_FONQ01000004.1"/>
</dbReference>
<gene>
    <name evidence="1" type="ORF">SAMN04488131_104148</name>
</gene>